<dbReference type="AlphaFoldDB" id="B3T6X3"/>
<dbReference type="EMBL" id="EU016627">
    <property type="protein sequence ID" value="ABZ08333.1"/>
    <property type="molecule type" value="Genomic_DNA"/>
</dbReference>
<accession>B3T6X3</accession>
<evidence type="ECO:0000313" key="1">
    <source>
        <dbReference type="EMBL" id="ABZ08333.1"/>
    </source>
</evidence>
<proteinExistence type="predicted"/>
<organism evidence="1">
    <name type="scientific">uncultured marine crenarchaeote HF4000_APKG2O16</name>
    <dbReference type="NCBI Taxonomy" id="455582"/>
    <lineage>
        <taxon>Archaea</taxon>
        <taxon>Nitrososphaerota</taxon>
        <taxon>Nitrososphaeria</taxon>
        <taxon>Nitrosopumilales</taxon>
        <taxon>environmental samples</taxon>
    </lineage>
</organism>
<protein>
    <submittedName>
        <fullName evidence="1">Uncharacterized protein</fullName>
    </submittedName>
</protein>
<reference evidence="1" key="1">
    <citation type="journal article" date="2008" name="ISME J.">
        <title>Genomic patterns of recombination, clonal divergence and environment in marine microbial populations.</title>
        <authorList>
            <person name="Konstantinidis K.T."/>
            <person name="Delong E.F."/>
        </authorList>
    </citation>
    <scope>NUCLEOTIDE SEQUENCE</scope>
</reference>
<gene>
    <name evidence="1" type="ORF">ALOHA_HF4000APKG2O16ctg9g10</name>
</gene>
<name>B3T6X3_9ARCH</name>
<sequence>MYFIKKEKVRIMIRFLLFLLGFFSLFLRYRDYLIHTLPISQSHQSILKIL</sequence>